<name>A0A8T0MYW6_PANVG</name>
<reference evidence="2" key="1">
    <citation type="submission" date="2020-05" db="EMBL/GenBank/DDBJ databases">
        <title>WGS assembly of Panicum virgatum.</title>
        <authorList>
            <person name="Lovell J.T."/>
            <person name="Jenkins J."/>
            <person name="Shu S."/>
            <person name="Juenger T.E."/>
            <person name="Schmutz J."/>
        </authorList>
    </citation>
    <scope>NUCLEOTIDE SEQUENCE</scope>
    <source>
        <strain evidence="2">AP13</strain>
    </source>
</reference>
<evidence type="ECO:0000256" key="1">
    <source>
        <dbReference type="SAM" id="MobiDB-lite"/>
    </source>
</evidence>
<sequence>MIVSAPFPPNEFEILHRPGSSRNRFLILPLRLASWRDVTVNRPTKHGEEDDRFLPVALAAAGPYPASARNPPTPPPPFTRHAARLASPRRGSPRWPARALTRSASARLHPRTTPTAPGARRRAGRPANPRSRPCGSLD</sequence>
<comment type="caution">
    <text evidence="2">The sequence shown here is derived from an EMBL/GenBank/DDBJ whole genome shotgun (WGS) entry which is preliminary data.</text>
</comment>
<evidence type="ECO:0000313" key="2">
    <source>
        <dbReference type="EMBL" id="KAG2542340.1"/>
    </source>
</evidence>
<organism evidence="2 3">
    <name type="scientific">Panicum virgatum</name>
    <name type="common">Blackwell switchgrass</name>
    <dbReference type="NCBI Taxonomy" id="38727"/>
    <lineage>
        <taxon>Eukaryota</taxon>
        <taxon>Viridiplantae</taxon>
        <taxon>Streptophyta</taxon>
        <taxon>Embryophyta</taxon>
        <taxon>Tracheophyta</taxon>
        <taxon>Spermatophyta</taxon>
        <taxon>Magnoliopsida</taxon>
        <taxon>Liliopsida</taxon>
        <taxon>Poales</taxon>
        <taxon>Poaceae</taxon>
        <taxon>PACMAD clade</taxon>
        <taxon>Panicoideae</taxon>
        <taxon>Panicodae</taxon>
        <taxon>Paniceae</taxon>
        <taxon>Panicinae</taxon>
        <taxon>Panicum</taxon>
        <taxon>Panicum sect. Hiantes</taxon>
    </lineage>
</organism>
<accession>A0A8T0MYW6</accession>
<dbReference type="EMBL" id="CM029054">
    <property type="protein sequence ID" value="KAG2542340.1"/>
    <property type="molecule type" value="Genomic_DNA"/>
</dbReference>
<dbReference type="AlphaFoldDB" id="A0A8T0MYW6"/>
<proteinExistence type="predicted"/>
<keyword evidence="3" id="KW-1185">Reference proteome</keyword>
<gene>
    <name evidence="2" type="ORF">PVAP13_9NG775046</name>
</gene>
<feature type="compositionally biased region" description="Low complexity" evidence="1">
    <location>
        <begin position="125"/>
        <end position="138"/>
    </location>
</feature>
<dbReference type="Proteomes" id="UP000823388">
    <property type="component" value="Chromosome 9N"/>
</dbReference>
<evidence type="ECO:0000313" key="3">
    <source>
        <dbReference type="Proteomes" id="UP000823388"/>
    </source>
</evidence>
<feature type="compositionally biased region" description="Low complexity" evidence="1">
    <location>
        <begin position="97"/>
        <end position="118"/>
    </location>
</feature>
<protein>
    <submittedName>
        <fullName evidence="2">Uncharacterized protein</fullName>
    </submittedName>
</protein>
<feature type="region of interest" description="Disordered" evidence="1">
    <location>
        <begin position="64"/>
        <end position="138"/>
    </location>
</feature>